<gene>
    <name evidence="1" type="ORF">HMPREF0536_10133</name>
</gene>
<organism evidence="1 2">
    <name type="scientific">Limosilactobacillus reuteri MM4-1A</name>
    <dbReference type="NCBI Taxonomy" id="548485"/>
    <lineage>
        <taxon>Bacteria</taxon>
        <taxon>Bacillati</taxon>
        <taxon>Bacillota</taxon>
        <taxon>Bacilli</taxon>
        <taxon>Lactobacillales</taxon>
        <taxon>Lactobacillaceae</taxon>
        <taxon>Limosilactobacillus</taxon>
    </lineage>
</organism>
<dbReference type="Proteomes" id="UP000004335">
    <property type="component" value="Unassembled WGS sequence"/>
</dbReference>
<evidence type="ECO:0000313" key="1">
    <source>
        <dbReference type="EMBL" id="EGC15953.1"/>
    </source>
</evidence>
<accession>A0A828RLM7</accession>
<comment type="caution">
    <text evidence="1">The sequence shown here is derived from an EMBL/GenBank/DDBJ whole genome shotgun (WGS) entry which is preliminary data.</text>
</comment>
<reference evidence="1 2" key="1">
    <citation type="submission" date="2011-01" db="EMBL/GenBank/DDBJ databases">
        <authorList>
            <person name="Muzny D."/>
            <person name="Qin X."/>
            <person name="Buhay C."/>
            <person name="Dugan-Rocha S."/>
            <person name="Ding Y."/>
            <person name="Chen G."/>
            <person name="Hawes A."/>
            <person name="Holder M."/>
            <person name="Jhangiani S."/>
            <person name="Johnson A."/>
            <person name="Khan Z."/>
            <person name="Li Z."/>
            <person name="Liu W."/>
            <person name="Liu X."/>
            <person name="Perez L."/>
            <person name="Shen H."/>
            <person name="Wang Q."/>
            <person name="Watt J."/>
            <person name="Xi L."/>
            <person name="Xin Y."/>
            <person name="Zhou J."/>
            <person name="Deng J."/>
            <person name="Jiang H."/>
            <person name="Liu Y."/>
            <person name="Qu J."/>
            <person name="Song X.-Z."/>
            <person name="Zhang L."/>
            <person name="Villasana D."/>
            <person name="Johnson A."/>
            <person name="Liu J."/>
            <person name="Liyanage D."/>
            <person name="Lorensuhewa L."/>
            <person name="Robinson T."/>
            <person name="Song A."/>
            <person name="Song B.-B."/>
            <person name="Dinh H."/>
            <person name="Thornton R."/>
            <person name="Coyle M."/>
            <person name="Francisco L."/>
            <person name="Jackson L."/>
            <person name="Javaid M."/>
            <person name="Korchina V."/>
            <person name="Kovar C."/>
            <person name="Mata R."/>
            <person name="Mathew T."/>
            <person name="Ngo R."/>
            <person name="Nguyen L."/>
            <person name="Nguyen N."/>
            <person name="Okwuonu G."/>
            <person name="Ongeri F."/>
            <person name="Pham C."/>
            <person name="Simmons D."/>
            <person name="Wilczek-Boney K."/>
            <person name="Hale W."/>
            <person name="Jakkamsetti A."/>
            <person name="Pham P."/>
            <person name="Ruth R."/>
            <person name="San Lucas F."/>
            <person name="Warren J."/>
            <person name="Zhang J."/>
            <person name="Zhao Z."/>
            <person name="Zhou C."/>
            <person name="Zhu D."/>
            <person name="Lee S."/>
            <person name="Bess C."/>
            <person name="Blankenburg K."/>
            <person name="Forbes L."/>
            <person name="Fu Q."/>
            <person name="Gubbala S."/>
            <person name="Hirani K."/>
            <person name="Jayaseelan J.C."/>
            <person name="Lara F."/>
            <person name="Munidasa M."/>
            <person name="Palculict T."/>
            <person name="Patil S."/>
            <person name="Pu L.-L."/>
            <person name="Saada N."/>
            <person name="Tang L."/>
            <person name="Weissenberger G."/>
            <person name="Zhu Y."/>
            <person name="Hemphill L."/>
            <person name="Shang Y."/>
            <person name="Youmans B."/>
            <person name="Ayvaz T."/>
            <person name="Ross M."/>
            <person name="Santibanez J."/>
            <person name="Aqrawi P."/>
            <person name="Gross S."/>
            <person name="Joshi V."/>
            <person name="Fowler G."/>
            <person name="Nazareth L."/>
            <person name="Reid J."/>
            <person name="Worley K."/>
            <person name="Petrosino J."/>
            <person name="Highlander S."/>
            <person name="Gibbs R."/>
        </authorList>
    </citation>
    <scope>NUCLEOTIDE SEQUENCE [LARGE SCALE GENOMIC DNA]</scope>
    <source>
        <strain evidence="1 2">MM4-1A</strain>
    </source>
</reference>
<name>A0A828RLM7_LIMRT</name>
<protein>
    <submittedName>
        <fullName evidence="1">Uncharacterized protein</fullName>
    </submittedName>
</protein>
<evidence type="ECO:0000313" key="2">
    <source>
        <dbReference type="Proteomes" id="UP000004335"/>
    </source>
</evidence>
<sequence length="41" mass="4676">MYEVIGSYNNVHGLKHHYITLVLDAGVNKPEILQLENLKLV</sequence>
<proteinExistence type="predicted"/>
<dbReference type="EMBL" id="ACGX02000003">
    <property type="protein sequence ID" value="EGC15953.1"/>
    <property type="molecule type" value="Genomic_DNA"/>
</dbReference>
<dbReference type="AlphaFoldDB" id="A0A828RLM7"/>